<dbReference type="AlphaFoldDB" id="K4ID54"/>
<reference evidence="2" key="1">
    <citation type="submission" date="2006-03" db="EMBL/GenBank/DDBJ databases">
        <authorList>
            <person name="Bowman J."/>
            <person name="Ferriera S."/>
            <person name="Johnson J."/>
            <person name="Kravitz S."/>
            <person name="Halpern A."/>
            <person name="Remington K."/>
            <person name="Beeson K."/>
            <person name="Tran B."/>
            <person name="Rogers Y.-H."/>
            <person name="Friedman R."/>
            <person name="Venter J.C."/>
        </authorList>
    </citation>
    <scope>NUCLEOTIDE SEQUENCE [LARGE SCALE GENOMIC DNA]</scope>
    <source>
        <strain evidence="2">ATCC 700755</strain>
    </source>
</reference>
<dbReference type="Pfam" id="PF00534">
    <property type="entry name" value="Glycos_transf_1"/>
    <property type="match status" value="1"/>
</dbReference>
<keyword evidence="2" id="KW-0808">Transferase</keyword>
<dbReference type="PANTHER" id="PTHR12526:SF630">
    <property type="entry name" value="GLYCOSYLTRANSFERASE"/>
    <property type="match status" value="1"/>
</dbReference>
<dbReference type="Proteomes" id="UP000008514">
    <property type="component" value="Chromosome"/>
</dbReference>
<dbReference type="GO" id="GO:0016757">
    <property type="term" value="F:glycosyltransferase activity"/>
    <property type="evidence" value="ECO:0007669"/>
    <property type="project" value="UniProtKB-KW"/>
</dbReference>
<protein>
    <submittedName>
        <fullName evidence="2">Galactosyltransferase</fullName>
    </submittedName>
</protein>
<keyword evidence="3" id="KW-1185">Reference proteome</keyword>
<organism evidence="2 3">
    <name type="scientific">Psychroflexus torquis (strain ATCC 700755 / CIP 106069 / ACAM 623)</name>
    <dbReference type="NCBI Taxonomy" id="313595"/>
    <lineage>
        <taxon>Bacteria</taxon>
        <taxon>Pseudomonadati</taxon>
        <taxon>Bacteroidota</taxon>
        <taxon>Flavobacteriia</taxon>
        <taxon>Flavobacteriales</taxon>
        <taxon>Flavobacteriaceae</taxon>
        <taxon>Psychroflexus</taxon>
    </lineage>
</organism>
<accession>K4ID54</accession>
<dbReference type="STRING" id="313595.P700755_001613"/>
<dbReference type="KEGG" id="ptq:P700755_001613"/>
<evidence type="ECO:0000313" key="3">
    <source>
        <dbReference type="Proteomes" id="UP000008514"/>
    </source>
</evidence>
<dbReference type="Gene3D" id="3.40.50.2000">
    <property type="entry name" value="Glycogen Phosphorylase B"/>
    <property type="match status" value="2"/>
</dbReference>
<gene>
    <name evidence="2" type="ordered locus">P700755_001613</name>
</gene>
<dbReference type="RefSeq" id="WP_015024084.1">
    <property type="nucleotide sequence ID" value="NC_018721.1"/>
</dbReference>
<keyword evidence="2" id="KW-0328">Glycosyltransferase</keyword>
<dbReference type="OrthoDB" id="798298at2"/>
<feature type="domain" description="Glycosyl transferase family 1" evidence="1">
    <location>
        <begin position="178"/>
        <end position="337"/>
    </location>
</feature>
<evidence type="ECO:0000259" key="1">
    <source>
        <dbReference type="Pfam" id="PF00534"/>
    </source>
</evidence>
<dbReference type="HOGENOM" id="CLU_009583_0_0_10"/>
<dbReference type="InterPro" id="IPR001296">
    <property type="entry name" value="Glyco_trans_1"/>
</dbReference>
<sequence>MYKITCIIHSLGIGGMERVMSILLNDFVQREHIEVTLLLIGRDRVVEFDLDKNIKIFRPKFTFDHTKRNWSTLKTMWFIRTNIQRIQPDCILSFGEMWNNLVLMSLKGKKNKVYISDRSQPNKNLGRLHNTLRNQLYPNASGFIAQTSQAETIAKNNNWNKNIAIIGNPIRVLDLPDVEKENLVLTVGRLIPTKNVDQLINIFSNINNQDWQLQVVGGNAKQLNLLGQYITQVKILGKTEQIKLLGQQKDVEYYLAKSKIFAFMSTSEGFPNALGEAMAAGCACIAYDCVAGPSDMIDDGENGFLIPIGNKDLFQQKLKILMQNQVLREEFSLKAKEKMKIFQADKIALEFYKTITL</sequence>
<name>K4ID54_PSYTT</name>
<dbReference type="PANTHER" id="PTHR12526">
    <property type="entry name" value="GLYCOSYLTRANSFERASE"/>
    <property type="match status" value="1"/>
</dbReference>
<proteinExistence type="predicted"/>
<reference evidence="2" key="2">
    <citation type="submission" date="2012-09" db="EMBL/GenBank/DDBJ databases">
        <title>The complete sequence of Psychroflexus torquis an extreme psychrophile from sea-ice that is stimulated by light.</title>
        <authorList>
            <person name="Feng S."/>
            <person name="Powell S.M."/>
            <person name="Bowman J.P."/>
        </authorList>
    </citation>
    <scope>NUCLEOTIDE SEQUENCE [LARGE SCALE GENOMIC DNA]</scope>
    <source>
        <strain evidence="2">ATCC 700755</strain>
    </source>
</reference>
<evidence type="ECO:0000313" key="2">
    <source>
        <dbReference type="EMBL" id="AFU68487.1"/>
    </source>
</evidence>
<dbReference type="SUPFAM" id="SSF53756">
    <property type="entry name" value="UDP-Glycosyltransferase/glycogen phosphorylase"/>
    <property type="match status" value="1"/>
</dbReference>
<dbReference type="EMBL" id="CP003879">
    <property type="protein sequence ID" value="AFU68487.1"/>
    <property type="molecule type" value="Genomic_DNA"/>
</dbReference>
<dbReference type="eggNOG" id="COG0438">
    <property type="taxonomic scope" value="Bacteria"/>
</dbReference>